<dbReference type="Proteomes" id="UP001212803">
    <property type="component" value="Chromosome"/>
</dbReference>
<evidence type="ECO:0000256" key="5">
    <source>
        <dbReference type="ARBA" id="ARBA00019465"/>
    </source>
</evidence>
<name>A0ABY7M6W8_9CHLR</name>
<evidence type="ECO:0000256" key="9">
    <source>
        <dbReference type="ARBA" id="ARBA00032024"/>
    </source>
</evidence>
<evidence type="ECO:0000256" key="3">
    <source>
        <dbReference type="ARBA" id="ARBA00007870"/>
    </source>
</evidence>
<evidence type="ECO:0000313" key="15">
    <source>
        <dbReference type="Proteomes" id="UP001212803"/>
    </source>
</evidence>
<evidence type="ECO:0000256" key="1">
    <source>
        <dbReference type="ARBA" id="ARBA00002919"/>
    </source>
</evidence>
<protein>
    <recommendedName>
        <fullName evidence="5 11">2-dehydropantoate 2-reductase</fullName>
        <ecNumber evidence="4 11">1.1.1.169</ecNumber>
    </recommendedName>
    <alternativeName>
        <fullName evidence="9 11">Ketopantoate reductase</fullName>
    </alternativeName>
</protein>
<dbReference type="InterPro" id="IPR013332">
    <property type="entry name" value="KPR_N"/>
</dbReference>
<comment type="pathway">
    <text evidence="2 11">Cofactor biosynthesis; (R)-pantothenate biosynthesis; (R)-pantoate from 3-methyl-2-oxobutanoate: step 2/2.</text>
</comment>
<dbReference type="PANTHER" id="PTHR43765">
    <property type="entry name" value="2-DEHYDROPANTOATE 2-REDUCTASE-RELATED"/>
    <property type="match status" value="1"/>
</dbReference>
<reference evidence="14 15" key="1">
    <citation type="journal article" date="2023" name="ISME J.">
        <title>Thermophilic Dehalococcoidia with unusual traits shed light on an unexpected past.</title>
        <authorList>
            <person name="Palmer M."/>
            <person name="Covington J.K."/>
            <person name="Zhou E.M."/>
            <person name="Thomas S.C."/>
            <person name="Habib N."/>
            <person name="Seymour C.O."/>
            <person name="Lai D."/>
            <person name="Johnston J."/>
            <person name="Hashimi A."/>
            <person name="Jiao J.Y."/>
            <person name="Muok A.R."/>
            <person name="Liu L."/>
            <person name="Xian W.D."/>
            <person name="Zhi X.Y."/>
            <person name="Li M.M."/>
            <person name="Silva L.P."/>
            <person name="Bowen B.P."/>
            <person name="Louie K."/>
            <person name="Briegel A."/>
            <person name="Pett-Ridge J."/>
            <person name="Weber P.K."/>
            <person name="Tocheva E.I."/>
            <person name="Woyke T."/>
            <person name="Northen T.R."/>
            <person name="Mayali X."/>
            <person name="Li W.J."/>
            <person name="Hedlund B.P."/>
        </authorList>
    </citation>
    <scope>NUCLEOTIDE SEQUENCE [LARGE SCALE GENOMIC DNA]</scope>
    <source>
        <strain evidence="14 15">YIM 72310</strain>
    </source>
</reference>
<dbReference type="GO" id="GO:0008677">
    <property type="term" value="F:2-dehydropantoate 2-reductase activity"/>
    <property type="evidence" value="ECO:0007669"/>
    <property type="project" value="UniProtKB-EC"/>
</dbReference>
<dbReference type="Gene3D" id="1.10.1040.10">
    <property type="entry name" value="N-(1-d-carboxylethyl)-l-norvaline Dehydrogenase, domain 2"/>
    <property type="match status" value="1"/>
</dbReference>
<evidence type="ECO:0000259" key="13">
    <source>
        <dbReference type="Pfam" id="PF08546"/>
    </source>
</evidence>
<keyword evidence="7 11" id="KW-0521">NADP</keyword>
<accession>A0ABY7M6W8</accession>
<evidence type="ECO:0000313" key="14">
    <source>
        <dbReference type="EMBL" id="WBL35758.1"/>
    </source>
</evidence>
<evidence type="ECO:0000259" key="12">
    <source>
        <dbReference type="Pfam" id="PF02558"/>
    </source>
</evidence>
<dbReference type="SUPFAM" id="SSF48179">
    <property type="entry name" value="6-phosphogluconate dehydrogenase C-terminal domain-like"/>
    <property type="match status" value="1"/>
</dbReference>
<organism evidence="14 15">
    <name type="scientific">Tepidiforma flava</name>
    <dbReference type="NCBI Taxonomy" id="3004094"/>
    <lineage>
        <taxon>Bacteria</taxon>
        <taxon>Bacillati</taxon>
        <taxon>Chloroflexota</taxon>
        <taxon>Tepidiformia</taxon>
        <taxon>Tepidiformales</taxon>
        <taxon>Tepidiformaceae</taxon>
        <taxon>Tepidiforma</taxon>
    </lineage>
</organism>
<feature type="domain" description="Ketopantoate reductase N-terminal" evidence="12">
    <location>
        <begin position="4"/>
        <end position="140"/>
    </location>
</feature>
<dbReference type="NCBIfam" id="TIGR00745">
    <property type="entry name" value="apbA_panE"/>
    <property type="match status" value="1"/>
</dbReference>
<dbReference type="RefSeq" id="WP_270056283.1">
    <property type="nucleotide sequence ID" value="NZ_CP115149.1"/>
</dbReference>
<evidence type="ECO:0000256" key="6">
    <source>
        <dbReference type="ARBA" id="ARBA00022655"/>
    </source>
</evidence>
<dbReference type="EMBL" id="CP115149">
    <property type="protein sequence ID" value="WBL35758.1"/>
    <property type="molecule type" value="Genomic_DNA"/>
</dbReference>
<keyword evidence="6 11" id="KW-0566">Pantothenate biosynthesis</keyword>
<evidence type="ECO:0000256" key="10">
    <source>
        <dbReference type="ARBA" id="ARBA00048793"/>
    </source>
</evidence>
<evidence type="ECO:0000256" key="4">
    <source>
        <dbReference type="ARBA" id="ARBA00013014"/>
    </source>
</evidence>
<evidence type="ECO:0000256" key="7">
    <source>
        <dbReference type="ARBA" id="ARBA00022857"/>
    </source>
</evidence>
<dbReference type="InterPro" id="IPR036291">
    <property type="entry name" value="NAD(P)-bd_dom_sf"/>
</dbReference>
<dbReference type="Pfam" id="PF02558">
    <property type="entry name" value="ApbA"/>
    <property type="match status" value="1"/>
</dbReference>
<feature type="domain" description="Ketopantoate reductase C-terminal" evidence="13">
    <location>
        <begin position="179"/>
        <end position="303"/>
    </location>
</feature>
<dbReference type="EC" id="1.1.1.169" evidence="4 11"/>
<dbReference type="InterPro" id="IPR003710">
    <property type="entry name" value="ApbA"/>
</dbReference>
<evidence type="ECO:0000256" key="11">
    <source>
        <dbReference type="RuleBase" id="RU362068"/>
    </source>
</evidence>
<comment type="similarity">
    <text evidence="3 11">Belongs to the ketopantoate reductase family.</text>
</comment>
<dbReference type="SUPFAM" id="SSF51735">
    <property type="entry name" value="NAD(P)-binding Rossmann-fold domains"/>
    <property type="match status" value="1"/>
</dbReference>
<gene>
    <name evidence="14" type="ORF">O0235_13430</name>
</gene>
<dbReference type="InterPro" id="IPR013328">
    <property type="entry name" value="6PGD_dom2"/>
</dbReference>
<evidence type="ECO:0000256" key="2">
    <source>
        <dbReference type="ARBA" id="ARBA00004994"/>
    </source>
</evidence>
<dbReference type="PANTHER" id="PTHR43765:SF2">
    <property type="entry name" value="2-DEHYDROPANTOATE 2-REDUCTASE"/>
    <property type="match status" value="1"/>
</dbReference>
<dbReference type="Pfam" id="PF08546">
    <property type="entry name" value="ApbA_C"/>
    <property type="match status" value="1"/>
</dbReference>
<dbReference type="InterPro" id="IPR008927">
    <property type="entry name" value="6-PGluconate_DH-like_C_sf"/>
</dbReference>
<comment type="catalytic activity">
    <reaction evidence="10 11">
        <text>(R)-pantoate + NADP(+) = 2-dehydropantoate + NADPH + H(+)</text>
        <dbReference type="Rhea" id="RHEA:16233"/>
        <dbReference type="ChEBI" id="CHEBI:11561"/>
        <dbReference type="ChEBI" id="CHEBI:15378"/>
        <dbReference type="ChEBI" id="CHEBI:15980"/>
        <dbReference type="ChEBI" id="CHEBI:57783"/>
        <dbReference type="ChEBI" id="CHEBI:58349"/>
        <dbReference type="EC" id="1.1.1.169"/>
    </reaction>
</comment>
<comment type="function">
    <text evidence="1 11">Catalyzes the NADPH-dependent reduction of ketopantoate into pantoic acid.</text>
</comment>
<sequence>MRFVIYGAGAIGGTIGARLHLAGEEVVLIARGAHLDAIRERGLRFRTPGGEHLLRIPAAERPADVDWRPGDVVLLCMKTQDTAAALADLERRAGPDIPVVCAQNGVENERLAARRFRRVYGMLVALPATHLEPGVVTASGAPLSGCLHAGRFPAGVDDTIRAVCRALDGAGFRSDAVPDVMALKYRKLLLNLGNGVDVLLGGSSWGAGGAVGRFLERLRAEGEAAFRAAGISAVSPDEYRERVTAHYRSVPVAGEQRSGSSTLQSVLRGHTVTEVDYLNGEIVMLGMLHGVPTPANRIVRELAARVAAEGRGPGHLTIDELERLAGAPQYLQ</sequence>
<evidence type="ECO:0000256" key="8">
    <source>
        <dbReference type="ARBA" id="ARBA00023002"/>
    </source>
</evidence>
<dbReference type="InterPro" id="IPR050838">
    <property type="entry name" value="Ketopantoate_reductase"/>
</dbReference>
<dbReference type="InterPro" id="IPR013752">
    <property type="entry name" value="KPA_reductase"/>
</dbReference>
<dbReference type="Gene3D" id="3.40.50.720">
    <property type="entry name" value="NAD(P)-binding Rossmann-like Domain"/>
    <property type="match status" value="1"/>
</dbReference>
<keyword evidence="15" id="KW-1185">Reference proteome</keyword>
<keyword evidence="8 11" id="KW-0560">Oxidoreductase</keyword>
<proteinExistence type="inferred from homology"/>